<comment type="caution">
    <text evidence="1">The sequence shown here is derived from an EMBL/GenBank/DDBJ whole genome shotgun (WGS) entry which is preliminary data.</text>
</comment>
<proteinExistence type="predicted"/>
<evidence type="ECO:0000313" key="1">
    <source>
        <dbReference type="EMBL" id="MPN31311.1"/>
    </source>
</evidence>
<protein>
    <submittedName>
        <fullName evidence="1">Uncharacterized protein</fullName>
    </submittedName>
</protein>
<dbReference type="AlphaFoldDB" id="A0A645GWP1"/>
<accession>A0A645GWP1</accession>
<reference evidence="1" key="1">
    <citation type="submission" date="2019-08" db="EMBL/GenBank/DDBJ databases">
        <authorList>
            <person name="Kucharzyk K."/>
            <person name="Murdoch R.W."/>
            <person name="Higgins S."/>
            <person name="Loffler F."/>
        </authorList>
    </citation>
    <scope>NUCLEOTIDE SEQUENCE</scope>
</reference>
<dbReference type="Gene3D" id="3.40.190.10">
    <property type="entry name" value="Periplasmic binding protein-like II"/>
    <property type="match status" value="1"/>
</dbReference>
<sequence>MVDPDARLKYYQEMDNIIINEDAAILPMFQMNKIFVVSDRVKEFHIAWNGWSDMSFYDVVIEN</sequence>
<gene>
    <name evidence="1" type="ORF">SDC9_178785</name>
</gene>
<dbReference type="EMBL" id="VSSQ01082794">
    <property type="protein sequence ID" value="MPN31311.1"/>
    <property type="molecule type" value="Genomic_DNA"/>
</dbReference>
<organism evidence="1">
    <name type="scientific">bioreactor metagenome</name>
    <dbReference type="NCBI Taxonomy" id="1076179"/>
    <lineage>
        <taxon>unclassified sequences</taxon>
        <taxon>metagenomes</taxon>
        <taxon>ecological metagenomes</taxon>
    </lineage>
</organism>
<dbReference type="Gene3D" id="3.10.105.10">
    <property type="entry name" value="Dipeptide-binding Protein, Domain 3"/>
    <property type="match status" value="1"/>
</dbReference>
<name>A0A645GWP1_9ZZZZ</name>
<dbReference type="SUPFAM" id="SSF53850">
    <property type="entry name" value="Periplasmic binding protein-like II"/>
    <property type="match status" value="1"/>
</dbReference>